<evidence type="ECO:0000313" key="4">
    <source>
        <dbReference type="WBParaSite" id="DME_0000693701-mRNA-1"/>
    </source>
</evidence>
<evidence type="ECO:0000313" key="3">
    <source>
        <dbReference type="Proteomes" id="UP000274756"/>
    </source>
</evidence>
<dbReference type="AlphaFoldDB" id="A0A158Q5B3"/>
<reference evidence="4" key="1">
    <citation type="submission" date="2016-04" db="UniProtKB">
        <authorList>
            <consortium name="WormBaseParasite"/>
        </authorList>
    </citation>
    <scope>IDENTIFICATION</scope>
</reference>
<dbReference type="Proteomes" id="UP000038040">
    <property type="component" value="Unplaced"/>
</dbReference>
<dbReference type="OrthoDB" id="44867at2759"/>
<dbReference type="STRING" id="318479.A0A158Q5B3"/>
<dbReference type="GO" id="GO:0005737">
    <property type="term" value="C:cytoplasm"/>
    <property type="evidence" value="ECO:0007669"/>
    <property type="project" value="TreeGrafter"/>
</dbReference>
<gene>
    <name evidence="1" type="ORF">DME_LOCUS9769</name>
</gene>
<dbReference type="PANTHER" id="PTHR10170:SF10">
    <property type="entry name" value="HUNTINGTIN"/>
    <property type="match status" value="1"/>
</dbReference>
<dbReference type="Pfam" id="PF12372">
    <property type="entry name" value="Htt_N-HEAT"/>
    <property type="match status" value="1"/>
</dbReference>
<protein>
    <submittedName>
        <fullName evidence="4">Beige/BEACH domain containing protein</fullName>
    </submittedName>
</protein>
<dbReference type="WBParaSite" id="DME_0000693701-mRNA-1">
    <property type="protein sequence ID" value="DME_0000693701-mRNA-1"/>
    <property type="gene ID" value="DME_0000693701"/>
</dbReference>
<dbReference type="EMBL" id="UYYG01001190">
    <property type="protein sequence ID" value="VDN59796.1"/>
    <property type="molecule type" value="Genomic_DNA"/>
</dbReference>
<dbReference type="InterPro" id="IPR024613">
    <property type="entry name" value="Huntingtin_N_HEAT_rpt-2"/>
</dbReference>
<organism evidence="2 4">
    <name type="scientific">Dracunculus medinensis</name>
    <name type="common">Guinea worm</name>
    <dbReference type="NCBI Taxonomy" id="318479"/>
    <lineage>
        <taxon>Eukaryota</taxon>
        <taxon>Metazoa</taxon>
        <taxon>Ecdysozoa</taxon>
        <taxon>Nematoda</taxon>
        <taxon>Chromadorea</taxon>
        <taxon>Rhabditida</taxon>
        <taxon>Spirurina</taxon>
        <taxon>Dracunculoidea</taxon>
        <taxon>Dracunculidae</taxon>
        <taxon>Dracunculus</taxon>
    </lineage>
</organism>
<proteinExistence type="predicted"/>
<reference evidence="1 3" key="2">
    <citation type="submission" date="2018-11" db="EMBL/GenBank/DDBJ databases">
        <authorList>
            <consortium name="Pathogen Informatics"/>
        </authorList>
    </citation>
    <scope>NUCLEOTIDE SEQUENCE [LARGE SCALE GENOMIC DNA]</scope>
</reference>
<name>A0A158Q5B3_DRAME</name>
<accession>A0A158Q5B3</accession>
<keyword evidence="3" id="KW-1185">Reference proteome</keyword>
<evidence type="ECO:0000313" key="2">
    <source>
        <dbReference type="Proteomes" id="UP000038040"/>
    </source>
</evidence>
<sequence>MGRDSYSIETVGMSQNYSFIKQQEYFISQNLSVFLRKFFAAITEYANENHLVGLSYGLCKLVQSYQPSQYPEAWNINTFNDVSTGLLTALISKCNCYCFNILEFTHLLDIIASLFAGICEFRFIQTGKREEESGFSSPKLIDTHIMDQCLILPLRVLNLYYSIITDQKQNVTNYSSSLLSRTSLSPIRKALPVTGTASANVSQRSIANLVGTSVKMYKATSYFHSSSLDHFFDALKGAYTNYLISLNDEAKNRFCSLLIAVIFTHQLYLQILLYCGVLVEFAPAETVKIVLQLFKILFSDNSTMLSINAIRKIITFDKAIPRGEFFKVQTDASFRIKNIEKSFIRAAVRALAAISLKSFIAKMSLLLKLEQGIFNVVLQWKNSGRCAGWLRKDIYHKSNSLSTSIISAYMASFEPFVSLTIRLYQSVTSSVVQSNILNLMCELVRGGINFHLLDPESHLLNFVIGQVSDFGTLSWLAASGGAEDCMFIRSVFQFFAVLSHIECGGHILMEKNNMVILAENILNASKTRPVLSLFALNSIHIVFLDIIGVRYRFDPSLLKVLNNAAIFSRTHPTELIQIWALAIYSSAIFVDKSYFNDISFSFFETLKTMETKWTVETALNVIVVLQLCSSSIFRPVDGFFYRLMYFLRDSILDGSKRLLYGLPYFFIFFCTFEEDVTMLRIDQLCESADSTIASLFMDLLRDCLMELRKFILLQNLTNGAELEELLVFYLQILSYAVRSAKMKCITSKFKENLRFNLLDVHDIYLLHTSVFIQILAFCNSLRIYDDSLFSMVPKGMIRHLNILLRYRTRFNDDINIVYQLIDESSSIDFSNELRVWSSNQSLEIENCQTLLKKCLLRAKNLSTYSDFDLFINGNGNSTEEKVDENLLWFVF</sequence>
<dbReference type="PANTHER" id="PTHR10170">
    <property type="entry name" value="HUNTINGTON DISEASE PROTEIN"/>
    <property type="match status" value="1"/>
</dbReference>
<evidence type="ECO:0000313" key="1">
    <source>
        <dbReference type="EMBL" id="VDN59796.1"/>
    </source>
</evidence>
<dbReference type="InterPro" id="IPR028426">
    <property type="entry name" value="Huntingtin_fam"/>
</dbReference>
<dbReference type="Proteomes" id="UP000274756">
    <property type="component" value="Unassembled WGS sequence"/>
</dbReference>